<dbReference type="SUPFAM" id="SSF56204">
    <property type="entry name" value="Hect, E3 ligase catalytic domain"/>
    <property type="match status" value="1"/>
</dbReference>
<reference evidence="4 5" key="1">
    <citation type="submission" date="2019-08" db="EMBL/GenBank/DDBJ databases">
        <authorList>
            <person name="Alioto T."/>
            <person name="Alioto T."/>
            <person name="Gomez Garrido J."/>
        </authorList>
    </citation>
    <scope>NUCLEOTIDE SEQUENCE [LARGE SCALE GENOMIC DNA]</scope>
</reference>
<evidence type="ECO:0000313" key="5">
    <source>
        <dbReference type="Proteomes" id="UP000325440"/>
    </source>
</evidence>
<name>A0A5E4NQQ6_9HEMI</name>
<evidence type="ECO:0000259" key="3">
    <source>
        <dbReference type="PROSITE" id="PS50237"/>
    </source>
</evidence>
<evidence type="ECO:0000256" key="2">
    <source>
        <dbReference type="PROSITE-ProRule" id="PRU00104"/>
    </source>
</evidence>
<organism evidence="4 5">
    <name type="scientific">Cinara cedri</name>
    <dbReference type="NCBI Taxonomy" id="506608"/>
    <lineage>
        <taxon>Eukaryota</taxon>
        <taxon>Metazoa</taxon>
        <taxon>Ecdysozoa</taxon>
        <taxon>Arthropoda</taxon>
        <taxon>Hexapoda</taxon>
        <taxon>Insecta</taxon>
        <taxon>Pterygota</taxon>
        <taxon>Neoptera</taxon>
        <taxon>Paraneoptera</taxon>
        <taxon>Hemiptera</taxon>
        <taxon>Sternorrhyncha</taxon>
        <taxon>Aphidomorpha</taxon>
        <taxon>Aphidoidea</taxon>
        <taxon>Aphididae</taxon>
        <taxon>Lachninae</taxon>
        <taxon>Cinara</taxon>
    </lineage>
</organism>
<dbReference type="Proteomes" id="UP000325440">
    <property type="component" value="Unassembled WGS sequence"/>
</dbReference>
<keyword evidence="1 2" id="KW-0833">Ubl conjugation pathway</keyword>
<dbReference type="InterPro" id="IPR035983">
    <property type="entry name" value="Hect_E3_ubiquitin_ligase"/>
</dbReference>
<sequence length="652" mass="75023">MSHSAMDLILEFLRSRNIPDAEEICQKMDLTKVDINVLAALTEYDFLLYEWLPKDEDRMALIDWAKEVQSKEGASNVLPNIVLNDSFRESEHLHVEEKVEDVPVESTLDKVIENNEVKSIRVQIGWIHYNNDIGYEQIINKLGGGIREVECSSTSTVDDILRLTKIIFFGRENITIFGAWDDFNSAIVDFEQKFIENSTKVEDLLDLNGKIGVPRCYLVTRDKALESFDIHAYIAINHPTPSPYYAATTLNNTDPNILEHNSSTDTDTNVQCASSSTSHVLEPFTYHGGNIPKYHYGEMNDEGNGGYIKQPTDIEKNILVLHRGSIFKEMVEIFKNRNKHGCGTIYIELLHPNGHPEQGVDTGGVLRDTLSEFWTTMYETCTIGIDIKIPCISHTFKEEEWRAIAKIFYVGWINTKYLPIKLAMPILEQMLIGQVTSELVPPFLQTLSINDRNVLSHALENFTSVNQEDLITILGNLECRVIPNENNLKEVLEEIAYKELVQKPHFIIKQFQLEFDNLGKMKLSGILTKEKLYKLYKSMEPTVFNILNILVCEYSYATENEIKIYGYLKKFIKSTTDDFRLKFVRFCTGSDVITDNQIVVRFSDLMWYNHYAPIAHTCSCILQLPLKYKSYEYFQMEMDCILSSNCWTMDTY</sequence>
<keyword evidence="5" id="KW-1185">Reference proteome</keyword>
<dbReference type="OrthoDB" id="6755555at2759"/>
<dbReference type="GO" id="GO:0004842">
    <property type="term" value="F:ubiquitin-protein transferase activity"/>
    <property type="evidence" value="ECO:0007669"/>
    <property type="project" value="InterPro"/>
</dbReference>
<accession>A0A5E4NQQ6</accession>
<evidence type="ECO:0000256" key="1">
    <source>
        <dbReference type="ARBA" id="ARBA00022786"/>
    </source>
</evidence>
<dbReference type="InterPro" id="IPR000569">
    <property type="entry name" value="HECT_dom"/>
</dbReference>
<dbReference type="GO" id="GO:0009966">
    <property type="term" value="P:regulation of signal transduction"/>
    <property type="evidence" value="ECO:0007669"/>
    <property type="project" value="UniProtKB-ARBA"/>
</dbReference>
<dbReference type="Gene3D" id="3.30.2410.10">
    <property type="entry name" value="Hect, E3 ligase catalytic domain"/>
    <property type="match status" value="1"/>
</dbReference>
<dbReference type="EMBL" id="CABPRJ010002387">
    <property type="protein sequence ID" value="VVC44781.1"/>
    <property type="molecule type" value="Genomic_DNA"/>
</dbReference>
<dbReference type="PROSITE" id="PS50237">
    <property type="entry name" value="HECT"/>
    <property type="match status" value="1"/>
</dbReference>
<evidence type="ECO:0000313" key="4">
    <source>
        <dbReference type="EMBL" id="VVC44781.1"/>
    </source>
</evidence>
<dbReference type="AlphaFoldDB" id="A0A5E4NQQ6"/>
<feature type="active site" description="Glycyl thioester intermediate" evidence="2">
    <location>
        <position position="618"/>
    </location>
</feature>
<proteinExistence type="predicted"/>
<feature type="domain" description="HECT" evidence="3">
    <location>
        <begin position="484"/>
        <end position="625"/>
    </location>
</feature>
<protein>
    <submittedName>
        <fullName evidence="4">HECT domain</fullName>
    </submittedName>
</protein>
<dbReference type="Pfam" id="PF00632">
    <property type="entry name" value="HECT"/>
    <property type="match status" value="1"/>
</dbReference>
<gene>
    <name evidence="4" type="ORF">CINCED_3A025153</name>
</gene>